<dbReference type="OrthoDB" id="9776294at2"/>
<feature type="domain" description="RCK N-terminal" evidence="1">
    <location>
        <begin position="2"/>
        <end position="118"/>
    </location>
</feature>
<sequence>MKRQYAVLGLGRFGSSVAITLANLGQDVLAVDNDEAAVRRIADRVTQAARADATDSEGLKSLGIKNFDAVIVAFGPDMQSSIMAVVLLKELKVPYIVAKADNELHGTILEKVGADKVVYPERDMAYRTASMLTAHNIVDQIKLSKEFQIAEIQPSAKLVGKTVGELRQGAKNYLYVYGLKRNKDILIEPRPETVIEKNDVLVVLANLEAVKNLESD</sequence>
<keyword evidence="4" id="KW-1185">Reference proteome</keyword>
<proteinExistence type="predicted"/>
<dbReference type="InterPro" id="IPR036291">
    <property type="entry name" value="NAD(P)-bd_dom_sf"/>
</dbReference>
<dbReference type="PROSITE" id="PS51202">
    <property type="entry name" value="RCK_C"/>
    <property type="match status" value="1"/>
</dbReference>
<reference evidence="3 4" key="1">
    <citation type="submission" date="2016-10" db="EMBL/GenBank/DDBJ databases">
        <title>Complete Genome Sequence of Peptococcaceae strain DCMF.</title>
        <authorList>
            <person name="Edwards R.J."/>
            <person name="Holland S.I."/>
            <person name="Deshpande N.P."/>
            <person name="Wong Y.K."/>
            <person name="Ertan H."/>
            <person name="Manefield M."/>
            <person name="Russell T.L."/>
            <person name="Lee M.J."/>
        </authorList>
    </citation>
    <scope>NUCLEOTIDE SEQUENCE [LARGE SCALE GENOMIC DNA]</scope>
    <source>
        <strain evidence="3 4">DCMF</strain>
    </source>
</reference>
<dbReference type="PANTHER" id="PTHR43833:SF7">
    <property type="entry name" value="KTR SYSTEM POTASSIUM UPTAKE PROTEIN C"/>
    <property type="match status" value="1"/>
</dbReference>
<dbReference type="GO" id="GO:0006813">
    <property type="term" value="P:potassium ion transport"/>
    <property type="evidence" value="ECO:0007669"/>
    <property type="project" value="InterPro"/>
</dbReference>
<protein>
    <recommendedName>
        <fullName evidence="5">TrkA family potassium uptake protein</fullName>
    </recommendedName>
</protein>
<dbReference type="Gene3D" id="3.30.70.1450">
    <property type="entry name" value="Regulator of K+ conductance, C-terminal domain"/>
    <property type="match status" value="1"/>
</dbReference>
<dbReference type="InterPro" id="IPR036721">
    <property type="entry name" value="RCK_C_sf"/>
</dbReference>
<dbReference type="SUPFAM" id="SSF51735">
    <property type="entry name" value="NAD(P)-binding Rossmann-fold domains"/>
    <property type="match status" value="1"/>
</dbReference>
<evidence type="ECO:0000259" key="1">
    <source>
        <dbReference type="PROSITE" id="PS51201"/>
    </source>
</evidence>
<organism evidence="3 4">
    <name type="scientific">Formimonas warabiya</name>
    <dbReference type="NCBI Taxonomy" id="1761012"/>
    <lineage>
        <taxon>Bacteria</taxon>
        <taxon>Bacillati</taxon>
        <taxon>Bacillota</taxon>
        <taxon>Clostridia</taxon>
        <taxon>Eubacteriales</taxon>
        <taxon>Peptococcaceae</taxon>
        <taxon>Candidatus Formimonas</taxon>
    </lineage>
</organism>
<accession>A0A3G1KWS0</accession>
<name>A0A3G1KWS0_FORW1</name>
<dbReference type="Proteomes" id="UP000323521">
    <property type="component" value="Chromosome"/>
</dbReference>
<dbReference type="SUPFAM" id="SSF116726">
    <property type="entry name" value="TrkA C-terminal domain-like"/>
    <property type="match status" value="1"/>
</dbReference>
<dbReference type="AlphaFoldDB" id="A0A3G1KWS0"/>
<dbReference type="GO" id="GO:0008324">
    <property type="term" value="F:monoatomic cation transmembrane transporter activity"/>
    <property type="evidence" value="ECO:0007669"/>
    <property type="project" value="InterPro"/>
</dbReference>
<evidence type="ECO:0000259" key="2">
    <source>
        <dbReference type="PROSITE" id="PS51202"/>
    </source>
</evidence>
<dbReference type="InterPro" id="IPR050721">
    <property type="entry name" value="Trk_Ktr_HKT_K-transport"/>
</dbReference>
<dbReference type="RefSeq" id="WP_148136226.1">
    <property type="nucleotide sequence ID" value="NZ_CP017634.1"/>
</dbReference>
<dbReference type="PROSITE" id="PS51201">
    <property type="entry name" value="RCK_N"/>
    <property type="match status" value="1"/>
</dbReference>
<dbReference type="InterPro" id="IPR006037">
    <property type="entry name" value="RCK_C"/>
</dbReference>
<evidence type="ECO:0000313" key="4">
    <source>
        <dbReference type="Proteomes" id="UP000323521"/>
    </source>
</evidence>
<dbReference type="Pfam" id="PF02080">
    <property type="entry name" value="TrkA_C"/>
    <property type="match status" value="1"/>
</dbReference>
<dbReference type="Gene3D" id="3.40.50.720">
    <property type="entry name" value="NAD(P)-binding Rossmann-like Domain"/>
    <property type="match status" value="1"/>
</dbReference>
<evidence type="ECO:0008006" key="5">
    <source>
        <dbReference type="Google" id="ProtNLM"/>
    </source>
</evidence>
<dbReference type="InterPro" id="IPR003148">
    <property type="entry name" value="RCK_N"/>
</dbReference>
<dbReference type="EMBL" id="CP017634">
    <property type="protein sequence ID" value="ATW26896.1"/>
    <property type="molecule type" value="Genomic_DNA"/>
</dbReference>
<feature type="domain" description="RCK C-terminal" evidence="2">
    <location>
        <begin position="135"/>
        <end position="216"/>
    </location>
</feature>
<gene>
    <name evidence="3" type="ORF">DCMF_20930</name>
</gene>
<dbReference type="Pfam" id="PF02254">
    <property type="entry name" value="TrkA_N"/>
    <property type="match status" value="1"/>
</dbReference>
<dbReference type="PANTHER" id="PTHR43833">
    <property type="entry name" value="POTASSIUM CHANNEL PROTEIN 2-RELATED-RELATED"/>
    <property type="match status" value="1"/>
</dbReference>
<dbReference type="KEGG" id="fwa:DCMF_20930"/>
<evidence type="ECO:0000313" key="3">
    <source>
        <dbReference type="EMBL" id="ATW26896.1"/>
    </source>
</evidence>